<dbReference type="EMBL" id="BSYO01000039">
    <property type="protein sequence ID" value="GMH30747.1"/>
    <property type="molecule type" value="Genomic_DNA"/>
</dbReference>
<accession>A0AAD3Y5V9</accession>
<dbReference type="AlphaFoldDB" id="A0AAD3Y5V9"/>
<gene>
    <name evidence="1" type="ORF">Nepgr_032590</name>
</gene>
<reference evidence="1" key="1">
    <citation type="submission" date="2023-05" db="EMBL/GenBank/DDBJ databases">
        <title>Nepenthes gracilis genome sequencing.</title>
        <authorList>
            <person name="Fukushima K."/>
        </authorList>
    </citation>
    <scope>NUCLEOTIDE SEQUENCE</scope>
    <source>
        <strain evidence="1">SING2019-196</strain>
    </source>
</reference>
<sequence length="179" mass="20055">MQFTTVLLGDFPMPRWSLIVDDEAVPFVPPYPTVQWGLPLSYHDCFMSAWVNDDPSLQVYNAWHRRPECNGRSFRGPCFWLLFCHDNLLANSSSLGFPGGRVFGMPQILMELELGVMRFAFVSCSETLALCSGCGGRWLCLMQGLHWLCSSCCDAVGVFTEPILLKLMVLILGTAVVYC</sequence>
<organism evidence="1 2">
    <name type="scientific">Nepenthes gracilis</name>
    <name type="common">Slender pitcher plant</name>
    <dbReference type="NCBI Taxonomy" id="150966"/>
    <lineage>
        <taxon>Eukaryota</taxon>
        <taxon>Viridiplantae</taxon>
        <taxon>Streptophyta</taxon>
        <taxon>Embryophyta</taxon>
        <taxon>Tracheophyta</taxon>
        <taxon>Spermatophyta</taxon>
        <taxon>Magnoliopsida</taxon>
        <taxon>eudicotyledons</taxon>
        <taxon>Gunneridae</taxon>
        <taxon>Pentapetalae</taxon>
        <taxon>Caryophyllales</taxon>
        <taxon>Nepenthaceae</taxon>
        <taxon>Nepenthes</taxon>
    </lineage>
</organism>
<evidence type="ECO:0000313" key="1">
    <source>
        <dbReference type="EMBL" id="GMH30747.1"/>
    </source>
</evidence>
<name>A0AAD3Y5V9_NEPGR</name>
<protein>
    <submittedName>
        <fullName evidence="1">Uncharacterized protein</fullName>
    </submittedName>
</protein>
<dbReference type="Proteomes" id="UP001279734">
    <property type="component" value="Unassembled WGS sequence"/>
</dbReference>
<proteinExistence type="predicted"/>
<evidence type="ECO:0000313" key="2">
    <source>
        <dbReference type="Proteomes" id="UP001279734"/>
    </source>
</evidence>
<keyword evidence="2" id="KW-1185">Reference proteome</keyword>
<comment type="caution">
    <text evidence="1">The sequence shown here is derived from an EMBL/GenBank/DDBJ whole genome shotgun (WGS) entry which is preliminary data.</text>
</comment>